<proteinExistence type="predicted"/>
<dbReference type="InterPro" id="IPR006073">
    <property type="entry name" value="GTP-bd"/>
</dbReference>
<dbReference type="GO" id="GO:0016887">
    <property type="term" value="F:ATP hydrolysis activity"/>
    <property type="evidence" value="ECO:0007669"/>
    <property type="project" value="TreeGrafter"/>
</dbReference>
<dbReference type="EMBL" id="AJVK01015832">
    <property type="status" value="NOT_ANNOTATED_CDS"/>
    <property type="molecule type" value="Genomic_DNA"/>
</dbReference>
<dbReference type="Gene3D" id="3.10.20.30">
    <property type="match status" value="1"/>
</dbReference>
<dbReference type="InterPro" id="IPR012675">
    <property type="entry name" value="Beta-grasp_dom_sf"/>
</dbReference>
<dbReference type="PRINTS" id="PR00326">
    <property type="entry name" value="GTP1OBG"/>
</dbReference>
<dbReference type="PANTHER" id="PTHR23305">
    <property type="entry name" value="OBG GTPASE FAMILY"/>
    <property type="match status" value="1"/>
</dbReference>
<dbReference type="VEuPathDB" id="VectorBase:PPAPM1_007343"/>
<dbReference type="AlphaFoldDB" id="A0A1B0DJL2"/>
<dbReference type="InterPro" id="IPR031167">
    <property type="entry name" value="G_OBG"/>
</dbReference>
<dbReference type="PANTHER" id="PTHR23305:SF11">
    <property type="entry name" value="OBG-LIKE ATPASE 1"/>
    <property type="match status" value="1"/>
</dbReference>
<dbReference type="GO" id="GO:0005737">
    <property type="term" value="C:cytoplasm"/>
    <property type="evidence" value="ECO:0007669"/>
    <property type="project" value="TreeGrafter"/>
</dbReference>
<evidence type="ECO:0000313" key="1">
    <source>
        <dbReference type="EnsemblMetazoa" id="PPAI008436-PA"/>
    </source>
</evidence>
<dbReference type="Pfam" id="PF01926">
    <property type="entry name" value="MMR_HSR1"/>
    <property type="match status" value="1"/>
</dbReference>
<dbReference type="SUPFAM" id="SSF52540">
    <property type="entry name" value="P-loop containing nucleoside triphosphate hydrolases"/>
    <property type="match status" value="1"/>
</dbReference>
<dbReference type="Gene3D" id="3.40.50.300">
    <property type="entry name" value="P-loop containing nucleotide triphosphate hydrolases"/>
    <property type="match status" value="1"/>
</dbReference>
<dbReference type="InterPro" id="IPR027417">
    <property type="entry name" value="P-loop_NTPase"/>
</dbReference>
<dbReference type="VEuPathDB" id="VectorBase:PPAI008436"/>
<reference evidence="1" key="1">
    <citation type="submission" date="2022-08" db="UniProtKB">
        <authorList>
            <consortium name="EnsemblMetazoa"/>
        </authorList>
    </citation>
    <scope>IDENTIFICATION</scope>
    <source>
        <strain evidence="1">Israel</strain>
    </source>
</reference>
<keyword evidence="2" id="KW-1185">Reference proteome</keyword>
<protein>
    <submittedName>
        <fullName evidence="1">Uncharacterized protein</fullName>
    </submittedName>
</protein>
<evidence type="ECO:0000313" key="2">
    <source>
        <dbReference type="Proteomes" id="UP000092462"/>
    </source>
</evidence>
<organism evidence="1 2">
    <name type="scientific">Phlebotomus papatasi</name>
    <name type="common">Sandfly</name>
    <dbReference type="NCBI Taxonomy" id="29031"/>
    <lineage>
        <taxon>Eukaryota</taxon>
        <taxon>Metazoa</taxon>
        <taxon>Ecdysozoa</taxon>
        <taxon>Arthropoda</taxon>
        <taxon>Hexapoda</taxon>
        <taxon>Insecta</taxon>
        <taxon>Pterygota</taxon>
        <taxon>Neoptera</taxon>
        <taxon>Endopterygota</taxon>
        <taxon>Diptera</taxon>
        <taxon>Nematocera</taxon>
        <taxon>Psychodoidea</taxon>
        <taxon>Psychodidae</taxon>
        <taxon>Phlebotomus</taxon>
        <taxon>Phlebotomus</taxon>
    </lineage>
</organism>
<dbReference type="EnsemblMetazoa" id="PPAI008436-RA">
    <property type="protein sequence ID" value="PPAI008436-PA"/>
    <property type="gene ID" value="PPAI008436"/>
</dbReference>
<dbReference type="Gene3D" id="1.10.150.300">
    <property type="entry name" value="TGS-like domain"/>
    <property type="match status" value="1"/>
</dbReference>
<dbReference type="InterPro" id="IPR023192">
    <property type="entry name" value="TGS-like_dom_sf"/>
</dbReference>
<name>A0A1B0DJL2_PHLPP</name>
<dbReference type="PROSITE" id="PS51710">
    <property type="entry name" value="G_OBG"/>
    <property type="match status" value="1"/>
</dbReference>
<sequence>MAPKKVEEPERKQLIGRVGTNLRVGIVGVPNVGKSTFFNVLTKSAAPAENFPFCTIDPNENRVPVPDARFDYLCDYHKPASKVPAYLNVVDIAGLVKGAAEGQGLGNAFLSHISACDAIFHLCRAFDDDDVIHVDGEVNPVQDLDIISEELRLKDVDKLNKDLEKLERAVVRGNDKKLKPEY</sequence>
<accession>A0A1B0DJL2</accession>
<dbReference type="Proteomes" id="UP000092462">
    <property type="component" value="Unassembled WGS sequence"/>
</dbReference>
<dbReference type="GO" id="GO:0005525">
    <property type="term" value="F:GTP binding"/>
    <property type="evidence" value="ECO:0007669"/>
    <property type="project" value="InterPro"/>
</dbReference>